<name>Q08F66_DPV84</name>
<evidence type="ECO:0000313" key="6">
    <source>
        <dbReference type="EMBL" id="ABI99100.1"/>
    </source>
</evidence>
<keyword evidence="3" id="KW-0946">Virion</keyword>
<organism evidence="6 7">
    <name type="scientific">Deerpox virus (strain W-1170-84)</name>
    <name type="common">DPV</name>
    <dbReference type="NCBI Taxonomy" id="305676"/>
    <lineage>
        <taxon>Viruses</taxon>
        <taxon>Varidnaviria</taxon>
        <taxon>Bamfordvirae</taxon>
        <taxon>Nucleocytoviricota</taxon>
        <taxon>Pokkesviricetes</taxon>
        <taxon>Chitovirales</taxon>
        <taxon>Poxviridae</taxon>
        <taxon>Chordopoxvirinae</taxon>
        <taxon>Cervidpoxvirus</taxon>
        <taxon>Cervidpoxvirus muledeerpox</taxon>
        <taxon>Mule deerpox virus</taxon>
    </lineage>
</organism>
<protein>
    <submittedName>
        <fullName evidence="6">Uncharacterized protein</fullName>
    </submittedName>
</protein>
<dbReference type="EMBL" id="AY689437">
    <property type="protein sequence ID" value="ABI99100.1"/>
    <property type="molecule type" value="Genomic_DNA"/>
</dbReference>
<dbReference type="GO" id="GO:0030430">
    <property type="term" value="C:host cell cytoplasm"/>
    <property type="evidence" value="ECO:0007669"/>
    <property type="project" value="UniProtKB-SubCell"/>
</dbReference>
<evidence type="ECO:0000256" key="2">
    <source>
        <dbReference type="ARBA" id="ARBA00004328"/>
    </source>
</evidence>
<dbReference type="GO" id="GO:0044423">
    <property type="term" value="C:virion component"/>
    <property type="evidence" value="ECO:0007669"/>
    <property type="project" value="UniProtKB-KW"/>
</dbReference>
<evidence type="ECO:0000256" key="5">
    <source>
        <dbReference type="ARBA" id="ARBA00023200"/>
    </source>
</evidence>
<gene>
    <name evidence="6" type="ORF">DpV84gp116</name>
</gene>
<proteinExistence type="predicted"/>
<sequence length="94" mass="11184">MFVENDTLIIYKNWPYCLINTDNKYIPFPNSNSYTFDDDKIKISNSFKKILLINPSYISLLMICVYIKRNSWKGNILILFTRNKPPPFRLVNDN</sequence>
<dbReference type="InterPro" id="IPR008445">
    <property type="entry name" value="A15"/>
</dbReference>
<keyword evidence="5" id="KW-1035">Host cytoplasm</keyword>
<accession>Q08F66</accession>
<reference evidence="6 7" key="1">
    <citation type="journal article" date="2005" name="J. Virol.">
        <title>Genome of deerpox virus.</title>
        <authorList>
            <person name="Afonso C.L."/>
            <person name="Delhon G."/>
            <person name="Tulman E.R."/>
            <person name="Lu Z."/>
            <person name="Zsak A."/>
            <person name="Becerra V.M."/>
            <person name="Zsak L."/>
            <person name="Kutish G.F."/>
            <person name="Rock D.L."/>
        </authorList>
    </citation>
    <scope>NUCLEOTIDE SEQUENCE [LARGE SCALE GENOMIC DNA]</scope>
    <source>
        <strain evidence="6">W-1170-84</strain>
    </source>
</reference>
<keyword evidence="4" id="KW-0426">Late protein</keyword>
<evidence type="ECO:0000256" key="1">
    <source>
        <dbReference type="ARBA" id="ARBA00004192"/>
    </source>
</evidence>
<dbReference type="Proteomes" id="UP000162522">
    <property type="component" value="Segment"/>
</dbReference>
<dbReference type="Pfam" id="PF05846">
    <property type="entry name" value="Chordopox_A15"/>
    <property type="match status" value="1"/>
</dbReference>
<comment type="subcellular location">
    <subcellularLocation>
        <location evidence="1">Host cytoplasm</location>
    </subcellularLocation>
    <subcellularLocation>
        <location evidence="2">Virion</location>
    </subcellularLocation>
</comment>
<evidence type="ECO:0000256" key="3">
    <source>
        <dbReference type="ARBA" id="ARBA00022844"/>
    </source>
</evidence>
<organismHost>
    <name type="scientific">Odocoileus hemionus</name>
    <name type="common">Mule deer</name>
    <name type="synonym">Cervus hemionus</name>
    <dbReference type="NCBI Taxonomy" id="9872"/>
</organismHost>
<evidence type="ECO:0000313" key="7">
    <source>
        <dbReference type="Proteomes" id="UP000162522"/>
    </source>
</evidence>
<evidence type="ECO:0000256" key="4">
    <source>
        <dbReference type="ARBA" id="ARBA00022921"/>
    </source>
</evidence>